<evidence type="ECO:0000313" key="2">
    <source>
        <dbReference type="EMBL" id="SMY04073.1"/>
    </source>
</evidence>
<proteinExistence type="predicted"/>
<dbReference type="EMBL" id="FXZD01000013">
    <property type="protein sequence ID" value="SMY04073.1"/>
    <property type="molecule type" value="Genomic_DNA"/>
</dbReference>
<protein>
    <recommendedName>
        <fullName evidence="4">Ogr/Delta-like zinc finger</fullName>
    </recommendedName>
</protein>
<feature type="region of interest" description="Disordered" evidence="1">
    <location>
        <begin position="1"/>
        <end position="23"/>
    </location>
</feature>
<sequence length="50" mass="5619">MTTDSPAPCPSCSTPTRPYDTEPWPEMNEVTYAYECQCGNVWTEAIRTGM</sequence>
<reference evidence="2 3" key="1">
    <citation type="submission" date="2017-03" db="EMBL/GenBank/DDBJ databases">
        <authorList>
            <person name="Afonso C.L."/>
            <person name="Miller P.J."/>
            <person name="Scott M.A."/>
            <person name="Spackman E."/>
            <person name="Goraichik I."/>
            <person name="Dimitrov K.M."/>
            <person name="Suarez D.L."/>
            <person name="Swayne D.E."/>
        </authorList>
    </citation>
    <scope>NUCLEOTIDE SEQUENCE [LARGE SCALE GENOMIC DNA]</scope>
    <source>
        <strain evidence="2 3">CNRZ 918</strain>
    </source>
</reference>
<feature type="compositionally biased region" description="Low complexity" evidence="1">
    <location>
        <begin position="1"/>
        <end position="16"/>
    </location>
</feature>
<evidence type="ECO:0000313" key="3">
    <source>
        <dbReference type="Proteomes" id="UP000234433"/>
    </source>
</evidence>
<evidence type="ECO:0000256" key="1">
    <source>
        <dbReference type="SAM" id="MobiDB-lite"/>
    </source>
</evidence>
<gene>
    <name evidence="2" type="ORF">BANT918_02967</name>
</gene>
<dbReference type="AlphaFoldDB" id="A0A2H1KWA2"/>
<name>A0A2H1KWA2_9MICO</name>
<accession>A0A2H1KWA2</accession>
<evidence type="ECO:0008006" key="4">
    <source>
        <dbReference type="Google" id="ProtNLM"/>
    </source>
</evidence>
<dbReference type="Proteomes" id="UP000234433">
    <property type="component" value="Unassembled WGS sequence"/>
</dbReference>
<organism evidence="2 3">
    <name type="scientific">Brevibacterium antiquum CNRZ 918</name>
    <dbReference type="NCBI Taxonomy" id="1255637"/>
    <lineage>
        <taxon>Bacteria</taxon>
        <taxon>Bacillati</taxon>
        <taxon>Actinomycetota</taxon>
        <taxon>Actinomycetes</taxon>
        <taxon>Micrococcales</taxon>
        <taxon>Brevibacteriaceae</taxon>
        <taxon>Brevibacterium</taxon>
    </lineage>
</organism>